<protein>
    <submittedName>
        <fullName evidence="2">Uncharacterized protein</fullName>
    </submittedName>
</protein>
<evidence type="ECO:0000313" key="3">
    <source>
        <dbReference type="Proteomes" id="UP001187531"/>
    </source>
</evidence>
<dbReference type="Proteomes" id="UP001187531">
    <property type="component" value="Unassembled WGS sequence"/>
</dbReference>
<name>A0AA88KYT1_ARTSF</name>
<keyword evidence="1" id="KW-0175">Coiled coil</keyword>
<feature type="coiled-coil region" evidence="1">
    <location>
        <begin position="183"/>
        <end position="224"/>
    </location>
</feature>
<organism evidence="2 3">
    <name type="scientific">Artemia franciscana</name>
    <name type="common">Brine shrimp</name>
    <name type="synonym">Artemia sanfranciscana</name>
    <dbReference type="NCBI Taxonomy" id="6661"/>
    <lineage>
        <taxon>Eukaryota</taxon>
        <taxon>Metazoa</taxon>
        <taxon>Ecdysozoa</taxon>
        <taxon>Arthropoda</taxon>
        <taxon>Crustacea</taxon>
        <taxon>Branchiopoda</taxon>
        <taxon>Anostraca</taxon>
        <taxon>Artemiidae</taxon>
        <taxon>Artemia</taxon>
    </lineage>
</organism>
<gene>
    <name evidence="2" type="ORF">QYM36_020092</name>
</gene>
<evidence type="ECO:0000313" key="2">
    <source>
        <dbReference type="EMBL" id="KAK2701235.1"/>
    </source>
</evidence>
<comment type="caution">
    <text evidence="2">The sequence shown here is derived from an EMBL/GenBank/DDBJ whole genome shotgun (WGS) entry which is preliminary data.</text>
</comment>
<accession>A0AA88KYT1</accession>
<feature type="coiled-coil region" evidence="1">
    <location>
        <begin position="75"/>
        <end position="123"/>
    </location>
</feature>
<keyword evidence="3" id="KW-1185">Reference proteome</keyword>
<sequence length="320" mass="38325">MRISILFSSLEIEVKGAEEVLRLVPFFEIEAEEGQTEEKLPEDRLPEELREFFIDIKTPADILDESINNELTDNLLAAQSAFSSLLEENERMEEEIVETKKKIENLENERMMLRKIKQEIEVKGAEEVLRLVPFFEIEAEEGQTEEKLPEDRLPEELREFFIEIKTPADILDESINNELTDNLLAAQSAFSSLLQENKRMEEEIVETKKKIENLENERMMLYERKRRYTWDYIRNIYEEERDWFHLQVPLIQRLVKYNGKYFGQWIILSTFDYTNRDLEEQLEEGQKDFLFQLQENKRKEEQLVEAKNKLANLENERMIL</sequence>
<feature type="non-terminal residue" evidence="2">
    <location>
        <position position="320"/>
    </location>
</feature>
<dbReference type="AlphaFoldDB" id="A0AA88KYT1"/>
<evidence type="ECO:0000256" key="1">
    <source>
        <dbReference type="SAM" id="Coils"/>
    </source>
</evidence>
<dbReference type="EMBL" id="JAVRJZ010006476">
    <property type="protein sequence ID" value="KAK2701235.1"/>
    <property type="molecule type" value="Genomic_DNA"/>
</dbReference>
<proteinExistence type="predicted"/>
<reference evidence="2" key="1">
    <citation type="submission" date="2023-07" db="EMBL/GenBank/DDBJ databases">
        <title>Chromosome-level genome assembly of Artemia franciscana.</title>
        <authorList>
            <person name="Jo E."/>
        </authorList>
    </citation>
    <scope>NUCLEOTIDE SEQUENCE</scope>
    <source>
        <tissue evidence="2">Whole body</tissue>
    </source>
</reference>